<name>A0A329M8L8_9BACL</name>
<dbReference type="GO" id="GO:0043565">
    <property type="term" value="F:sequence-specific DNA binding"/>
    <property type="evidence" value="ECO:0007669"/>
    <property type="project" value="InterPro"/>
</dbReference>
<evidence type="ECO:0000256" key="3">
    <source>
        <dbReference type="ARBA" id="ARBA00023163"/>
    </source>
</evidence>
<feature type="domain" description="HTH araC/xylS-type" evidence="5">
    <location>
        <begin position="646"/>
        <end position="746"/>
    </location>
</feature>
<dbReference type="PROSITE" id="PS00041">
    <property type="entry name" value="HTH_ARAC_FAMILY_1"/>
    <property type="match status" value="1"/>
</dbReference>
<dbReference type="PANTHER" id="PTHR43280">
    <property type="entry name" value="ARAC-FAMILY TRANSCRIPTIONAL REGULATOR"/>
    <property type="match status" value="1"/>
</dbReference>
<dbReference type="Gene3D" id="1.10.10.60">
    <property type="entry name" value="Homeodomain-like"/>
    <property type="match status" value="2"/>
</dbReference>
<dbReference type="PROSITE" id="PS01124">
    <property type="entry name" value="HTH_ARAC_FAMILY_2"/>
    <property type="match status" value="1"/>
</dbReference>
<keyword evidence="4" id="KW-0472">Membrane</keyword>
<evidence type="ECO:0000313" key="7">
    <source>
        <dbReference type="Proteomes" id="UP000250369"/>
    </source>
</evidence>
<feature type="transmembrane region" description="Helical" evidence="4">
    <location>
        <begin position="12"/>
        <end position="32"/>
    </location>
</feature>
<dbReference type="InterPro" id="IPR009057">
    <property type="entry name" value="Homeodomain-like_sf"/>
</dbReference>
<evidence type="ECO:0000256" key="4">
    <source>
        <dbReference type="SAM" id="Phobius"/>
    </source>
</evidence>
<dbReference type="OrthoDB" id="1877256at2"/>
<dbReference type="RefSeq" id="WP_113034558.1">
    <property type="nucleotide sequence ID" value="NZ_QMFB01000022.1"/>
</dbReference>
<reference evidence="6 7" key="1">
    <citation type="journal article" date="2009" name="Int. J. Syst. Evol. Microbiol.">
        <title>Paenibacillus contaminans sp. nov., isolated from a contaminated laboratory plate.</title>
        <authorList>
            <person name="Chou J.H."/>
            <person name="Lee J.H."/>
            <person name="Lin M.C."/>
            <person name="Chang P.S."/>
            <person name="Arun A.B."/>
            <person name="Young C.C."/>
            <person name="Chen W.M."/>
        </authorList>
    </citation>
    <scope>NUCLEOTIDE SEQUENCE [LARGE SCALE GENOMIC DNA]</scope>
    <source>
        <strain evidence="6 7">CKOBP-6</strain>
    </source>
</reference>
<dbReference type="InterPro" id="IPR041522">
    <property type="entry name" value="CdaR_GGDEF"/>
</dbReference>
<dbReference type="EMBL" id="QMFB01000022">
    <property type="protein sequence ID" value="RAV16052.1"/>
    <property type="molecule type" value="Genomic_DNA"/>
</dbReference>
<dbReference type="AlphaFoldDB" id="A0A329M8L8"/>
<dbReference type="GO" id="GO:0003700">
    <property type="term" value="F:DNA-binding transcription factor activity"/>
    <property type="evidence" value="ECO:0007669"/>
    <property type="project" value="InterPro"/>
</dbReference>
<keyword evidence="2" id="KW-0238">DNA-binding</keyword>
<keyword evidence="4" id="KW-0812">Transmembrane</keyword>
<organism evidence="6 7">
    <name type="scientific">Paenibacillus contaminans</name>
    <dbReference type="NCBI Taxonomy" id="450362"/>
    <lineage>
        <taxon>Bacteria</taxon>
        <taxon>Bacillati</taxon>
        <taxon>Bacillota</taxon>
        <taxon>Bacilli</taxon>
        <taxon>Bacillales</taxon>
        <taxon>Paenibacillaceae</taxon>
        <taxon>Paenibacillus</taxon>
    </lineage>
</organism>
<keyword evidence="7" id="KW-1185">Reference proteome</keyword>
<accession>A0A329M8L8</accession>
<gene>
    <name evidence="6" type="ORF">DQG23_29100</name>
</gene>
<dbReference type="SUPFAM" id="SSF46689">
    <property type="entry name" value="Homeodomain-like"/>
    <property type="match status" value="1"/>
</dbReference>
<sequence>MRIKRLHRIQLSYLPVMFVVGLSLLFIAYLTLSEVTKQSALKANNMLSHNIIQTIDESLKRIDMAITGQLLENEKVRRFFQSESMQDRQFWDYQTAAALNEMMANHPLIRSINLYRISDNMVLTPTTFTRLDNFGDKQFIGKQLSALHPFRWTERRPYAEQPGVTESNVVSLVKYANLSERSLVIVHVDTERLSRLIRDMAGSGFQYIELLDTDGKRVASRDWADPSKQDRDVRENGEEWSKASSDYTGWTVRSGVYQGSIIQWISSFFYVWIALGFLIIAAGIAWLVYVTRRNYRPIQSISQRMNEYFRQKQQELKLEDQDDELQYIETAIEELFDQSSQLLEQNKENLAYRRRYVFLQLLEGAVAGQTQEWKEEIGQFGYSLADCGLLVAMIEIDDYSEFNGKYNHRDQYLLKHVLNTVLHEMAEPAQLSLWAEWVDRHQLGLLFMLDRDGGMEKEVFELLTKMTGWAERHLPYTVTVGVGSCEKDAANIAESYEQALEALSYKTSLGTSRMIRSADFAAKTPFELVRQAQRVRAICQSFRTGDGEWERYWDDMFGELWQQLVSKEDLIGLLNYLVYQLHREMAELPEEFQAIWNGGAHAELNGIAKRGETLESIREEYARVLRETAARMRELRESKHNHHLIRSVKQYVNDHYNNPDLSHAHLESEFGLTASYLSRLFKEEFGVKFIDYVSQTRIEKAIELLKEYPDKTVQAIAEQVGYMHGITFIRAFKKYTGSTPGNFRKDLI</sequence>
<evidence type="ECO:0000313" key="6">
    <source>
        <dbReference type="EMBL" id="RAV16052.1"/>
    </source>
</evidence>
<dbReference type="Pfam" id="PF12833">
    <property type="entry name" value="HTH_18"/>
    <property type="match status" value="1"/>
</dbReference>
<comment type="caution">
    <text evidence="6">The sequence shown here is derived from an EMBL/GenBank/DDBJ whole genome shotgun (WGS) entry which is preliminary data.</text>
</comment>
<feature type="transmembrane region" description="Helical" evidence="4">
    <location>
        <begin position="269"/>
        <end position="290"/>
    </location>
</feature>
<evidence type="ECO:0000256" key="2">
    <source>
        <dbReference type="ARBA" id="ARBA00023125"/>
    </source>
</evidence>
<keyword evidence="1" id="KW-0805">Transcription regulation</keyword>
<dbReference type="Proteomes" id="UP000250369">
    <property type="component" value="Unassembled WGS sequence"/>
</dbReference>
<protein>
    <recommendedName>
        <fullName evidence="5">HTH araC/xylS-type domain-containing protein</fullName>
    </recommendedName>
</protein>
<dbReference type="PANTHER" id="PTHR43280:SF28">
    <property type="entry name" value="HTH-TYPE TRANSCRIPTIONAL ACTIVATOR RHAS"/>
    <property type="match status" value="1"/>
</dbReference>
<proteinExistence type="predicted"/>
<dbReference type="SMART" id="SM00342">
    <property type="entry name" value="HTH_ARAC"/>
    <property type="match status" value="1"/>
</dbReference>
<evidence type="ECO:0000256" key="1">
    <source>
        <dbReference type="ARBA" id="ARBA00023015"/>
    </source>
</evidence>
<keyword evidence="4" id="KW-1133">Transmembrane helix</keyword>
<evidence type="ECO:0000259" key="5">
    <source>
        <dbReference type="PROSITE" id="PS01124"/>
    </source>
</evidence>
<dbReference type="Pfam" id="PF17853">
    <property type="entry name" value="GGDEF_2"/>
    <property type="match status" value="1"/>
</dbReference>
<dbReference type="InterPro" id="IPR018062">
    <property type="entry name" value="HTH_AraC-typ_CS"/>
</dbReference>
<keyword evidence="3" id="KW-0804">Transcription</keyword>
<dbReference type="InterPro" id="IPR018060">
    <property type="entry name" value="HTH_AraC"/>
</dbReference>